<dbReference type="InterPro" id="IPR015421">
    <property type="entry name" value="PyrdxlP-dep_Trfase_major"/>
</dbReference>
<evidence type="ECO:0000256" key="3">
    <source>
        <dbReference type="ARBA" id="ARBA00022679"/>
    </source>
</evidence>
<dbReference type="PROSITE" id="PS51318">
    <property type="entry name" value="TAT"/>
    <property type="match status" value="1"/>
</dbReference>
<organism evidence="8 9">
    <name type="scientific">Hyphomonas jannaschiana VP2</name>
    <dbReference type="NCBI Taxonomy" id="1280952"/>
    <lineage>
        <taxon>Bacteria</taxon>
        <taxon>Pseudomonadati</taxon>
        <taxon>Pseudomonadota</taxon>
        <taxon>Alphaproteobacteria</taxon>
        <taxon>Hyphomonadales</taxon>
        <taxon>Hyphomonadaceae</taxon>
        <taxon>Hyphomonas</taxon>
    </lineage>
</organism>
<dbReference type="RefSeq" id="WP_035581496.1">
    <property type="nucleotide sequence ID" value="NZ_ARYJ01000005.1"/>
</dbReference>
<dbReference type="PATRIC" id="fig|1280952.3.peg.1949"/>
<evidence type="ECO:0000256" key="1">
    <source>
        <dbReference type="ARBA" id="ARBA00007970"/>
    </source>
</evidence>
<dbReference type="InterPro" id="IPR050106">
    <property type="entry name" value="HistidinolP_aminotransfase"/>
</dbReference>
<dbReference type="GO" id="GO:0008483">
    <property type="term" value="F:transaminase activity"/>
    <property type="evidence" value="ECO:0007669"/>
    <property type="project" value="UniProtKB-KW"/>
</dbReference>
<evidence type="ECO:0000259" key="7">
    <source>
        <dbReference type="Pfam" id="PF00155"/>
    </source>
</evidence>
<dbReference type="InterPro" id="IPR004839">
    <property type="entry name" value="Aminotransferase_I/II_large"/>
</dbReference>
<sequence>MIRNTSAPFFSPSRRSLMKLAGAGAVGAATALSACSETATAATPANDAIDPDALAILSSNENPYGPSPKAVEAIKAEAANLYRYTYPTVSKFAEMVAEREGVAPEQVLVTNGSTPILAAFSDWVNVKGGKIITSAITYEGVPRVAEQAGTEVVYMPLTQDMGYDMEAIAARVGPDTGAVYLCNPNNPTGKTIPTAQLKAFVEDVSNKVPVFVDEAYLDMSDDYPGNVMSEFVAAGKPVVVARTFSKIYGMAGQRLGYGLMPADMAMDMRKTGRLSNVNYLGLVGGMASLEDTEHFEKMRATMIRGRQKLIAMAADLGRPIAPDPQGSFIYMDVGMPAKDFAAKMLDRNVRVVGERWSDLPNWTRICVGLDHEIDKCHAAAKEILTSI</sequence>
<dbReference type="eggNOG" id="COG0079">
    <property type="taxonomic scope" value="Bacteria"/>
</dbReference>
<dbReference type="Pfam" id="PF00155">
    <property type="entry name" value="Aminotran_1_2"/>
    <property type="match status" value="1"/>
</dbReference>
<feature type="signal peptide" evidence="6">
    <location>
        <begin position="1"/>
        <end position="41"/>
    </location>
</feature>
<comment type="similarity">
    <text evidence="1">Belongs to the class-II pyridoxal-phosphate-dependent aminotransferase family. Histidinol-phosphate aminotransferase subfamily.</text>
</comment>
<dbReference type="SUPFAM" id="SSF53383">
    <property type="entry name" value="PLP-dependent transferases"/>
    <property type="match status" value="1"/>
</dbReference>
<accession>A0A059FDM9</accession>
<dbReference type="PANTHER" id="PTHR43643:SF3">
    <property type="entry name" value="HISTIDINOL-PHOSPHATE AMINOTRANSFERASE"/>
    <property type="match status" value="1"/>
</dbReference>
<name>A0A059FDM9_9PROT</name>
<dbReference type="InterPro" id="IPR015424">
    <property type="entry name" value="PyrdxlP-dep_Trfase"/>
</dbReference>
<feature type="chain" id="PRO_5001572240" evidence="6">
    <location>
        <begin position="42"/>
        <end position="387"/>
    </location>
</feature>
<evidence type="ECO:0000256" key="4">
    <source>
        <dbReference type="ARBA" id="ARBA00022898"/>
    </source>
</evidence>
<feature type="domain" description="Aminotransferase class I/classII large" evidence="7">
    <location>
        <begin position="57"/>
        <end position="372"/>
    </location>
</feature>
<dbReference type="InterPro" id="IPR006311">
    <property type="entry name" value="TAT_signal"/>
</dbReference>
<proteinExistence type="inferred from homology"/>
<keyword evidence="4" id="KW-0663">Pyridoxal phosphate</keyword>
<evidence type="ECO:0000313" key="8">
    <source>
        <dbReference type="EMBL" id="KCZ88646.1"/>
    </source>
</evidence>
<dbReference type="EMBL" id="ARYJ01000005">
    <property type="protein sequence ID" value="KCZ88646.1"/>
    <property type="molecule type" value="Genomic_DNA"/>
</dbReference>
<dbReference type="Gene3D" id="3.40.640.10">
    <property type="entry name" value="Type I PLP-dependent aspartate aminotransferase-like (Major domain)"/>
    <property type="match status" value="1"/>
</dbReference>
<evidence type="ECO:0000256" key="6">
    <source>
        <dbReference type="SAM" id="SignalP"/>
    </source>
</evidence>
<gene>
    <name evidence="8" type="ORF">HJA_09764</name>
</gene>
<comment type="caution">
    <text evidence="8">The sequence shown here is derived from an EMBL/GenBank/DDBJ whole genome shotgun (WGS) entry which is preliminary data.</text>
</comment>
<evidence type="ECO:0000313" key="9">
    <source>
        <dbReference type="Proteomes" id="UP000024816"/>
    </source>
</evidence>
<protein>
    <submittedName>
        <fullName evidence="8">Classes I and II aminotransferase</fullName>
    </submittedName>
</protein>
<dbReference type="Gene3D" id="3.90.1150.10">
    <property type="entry name" value="Aspartate Aminotransferase, domain 1"/>
    <property type="match status" value="1"/>
</dbReference>
<dbReference type="GO" id="GO:0030170">
    <property type="term" value="F:pyridoxal phosphate binding"/>
    <property type="evidence" value="ECO:0007669"/>
    <property type="project" value="InterPro"/>
</dbReference>
<dbReference type="PROSITE" id="PS51257">
    <property type="entry name" value="PROKAR_LIPOPROTEIN"/>
    <property type="match status" value="1"/>
</dbReference>
<comment type="pathway">
    <text evidence="5">Amino-acid biosynthesis.</text>
</comment>
<dbReference type="InterPro" id="IPR015422">
    <property type="entry name" value="PyrdxlP-dep_Trfase_small"/>
</dbReference>
<dbReference type="CDD" id="cd00609">
    <property type="entry name" value="AAT_like"/>
    <property type="match status" value="1"/>
</dbReference>
<evidence type="ECO:0000256" key="5">
    <source>
        <dbReference type="ARBA" id="ARBA00029440"/>
    </source>
</evidence>
<dbReference type="OrthoDB" id="9809616at2"/>
<keyword evidence="2 8" id="KW-0032">Aminotransferase</keyword>
<reference evidence="8 9" key="1">
    <citation type="journal article" date="2014" name="Antonie Van Leeuwenhoek">
        <title>Hyphomonas beringensis sp. nov. and Hyphomonas chukchiensis sp. nov., isolated from surface seawater of the Bering Sea and Chukchi Sea.</title>
        <authorList>
            <person name="Li C."/>
            <person name="Lai Q."/>
            <person name="Li G."/>
            <person name="Dong C."/>
            <person name="Wang J."/>
            <person name="Liao Y."/>
            <person name="Shao Z."/>
        </authorList>
    </citation>
    <scope>NUCLEOTIDE SEQUENCE [LARGE SCALE GENOMIC DNA]</scope>
    <source>
        <strain evidence="8 9">VP2</strain>
    </source>
</reference>
<keyword evidence="9" id="KW-1185">Reference proteome</keyword>
<evidence type="ECO:0000256" key="2">
    <source>
        <dbReference type="ARBA" id="ARBA00022576"/>
    </source>
</evidence>
<keyword evidence="6" id="KW-0732">Signal</keyword>
<dbReference type="STRING" id="1280952.HJA_09764"/>
<dbReference type="AlphaFoldDB" id="A0A059FDM9"/>
<dbReference type="PANTHER" id="PTHR43643">
    <property type="entry name" value="HISTIDINOL-PHOSPHATE AMINOTRANSFERASE 2"/>
    <property type="match status" value="1"/>
</dbReference>
<keyword evidence="3 8" id="KW-0808">Transferase</keyword>
<dbReference type="Proteomes" id="UP000024816">
    <property type="component" value="Unassembled WGS sequence"/>
</dbReference>